<keyword evidence="2" id="KW-0732">Signal</keyword>
<evidence type="ECO:0000313" key="4">
    <source>
        <dbReference type="Proteomes" id="UP001597373"/>
    </source>
</evidence>
<evidence type="ECO:0008006" key="5">
    <source>
        <dbReference type="Google" id="ProtNLM"/>
    </source>
</evidence>
<organism evidence="3 4">
    <name type="scientific">Chelativorans composti</name>
    <dbReference type="NCBI Taxonomy" id="768533"/>
    <lineage>
        <taxon>Bacteria</taxon>
        <taxon>Pseudomonadati</taxon>
        <taxon>Pseudomonadota</taxon>
        <taxon>Alphaproteobacteria</taxon>
        <taxon>Hyphomicrobiales</taxon>
        <taxon>Phyllobacteriaceae</taxon>
        <taxon>Chelativorans</taxon>
    </lineage>
</organism>
<feature type="compositionally biased region" description="Low complexity" evidence="1">
    <location>
        <begin position="51"/>
        <end position="79"/>
    </location>
</feature>
<evidence type="ECO:0000256" key="2">
    <source>
        <dbReference type="SAM" id="SignalP"/>
    </source>
</evidence>
<keyword evidence="4" id="KW-1185">Reference proteome</keyword>
<dbReference type="Proteomes" id="UP001597373">
    <property type="component" value="Unassembled WGS sequence"/>
</dbReference>
<feature type="region of interest" description="Disordered" evidence="1">
    <location>
        <begin position="43"/>
        <end position="104"/>
    </location>
</feature>
<evidence type="ECO:0000256" key="1">
    <source>
        <dbReference type="SAM" id="MobiDB-lite"/>
    </source>
</evidence>
<dbReference type="EMBL" id="JBHUIR010000016">
    <property type="protein sequence ID" value="MFD2258882.1"/>
    <property type="molecule type" value="Genomic_DNA"/>
</dbReference>
<accession>A0ABW5DDB0</accession>
<gene>
    <name evidence="3" type="ORF">ACFSMZ_03790</name>
</gene>
<dbReference type="PROSITE" id="PS51257">
    <property type="entry name" value="PROKAR_LIPOPROTEIN"/>
    <property type="match status" value="1"/>
</dbReference>
<evidence type="ECO:0000313" key="3">
    <source>
        <dbReference type="EMBL" id="MFD2258882.1"/>
    </source>
</evidence>
<dbReference type="RefSeq" id="WP_345099604.1">
    <property type="nucleotide sequence ID" value="NZ_BAABGS010000067.1"/>
</dbReference>
<name>A0ABW5DDB0_9HYPH</name>
<feature type="chain" id="PRO_5045340149" description="Lipoprotein" evidence="2">
    <location>
        <begin position="33"/>
        <end position="151"/>
    </location>
</feature>
<reference evidence="4" key="1">
    <citation type="journal article" date="2019" name="Int. J. Syst. Evol. Microbiol.">
        <title>The Global Catalogue of Microorganisms (GCM) 10K type strain sequencing project: providing services to taxonomists for standard genome sequencing and annotation.</title>
        <authorList>
            <consortium name="The Broad Institute Genomics Platform"/>
            <consortium name="The Broad Institute Genome Sequencing Center for Infectious Disease"/>
            <person name="Wu L."/>
            <person name="Ma J."/>
        </authorList>
    </citation>
    <scope>NUCLEOTIDE SEQUENCE [LARGE SCALE GENOMIC DNA]</scope>
    <source>
        <strain evidence="4">KCTC 23707</strain>
    </source>
</reference>
<protein>
    <recommendedName>
        <fullName evidence="5">Lipoprotein</fullName>
    </recommendedName>
</protein>
<proteinExistence type="predicted"/>
<comment type="caution">
    <text evidence="3">The sequence shown here is derived from an EMBL/GenBank/DDBJ whole genome shotgun (WGS) entry which is preliminary data.</text>
</comment>
<feature type="signal peptide" evidence="2">
    <location>
        <begin position="1"/>
        <end position="32"/>
    </location>
</feature>
<sequence length="151" mass="16216">MKNSYRIRQFSAATIVAAAVCPLLVACSTLNMEDLAPQQPAVVSASQAPLQAPTHPGQGQPQPAQATLPATAADQAAQARRPGDYPNLNIPVQPAAEQISDEERQRIIDELNAKRKAASGPSASQLSEADRLRLLARQRQEEILSEIESEQ</sequence>